<reference evidence="1 2" key="1">
    <citation type="submission" date="2020-01" db="EMBL/GenBank/DDBJ databases">
        <authorList>
            <consortium name="DOE Joint Genome Institute"/>
            <person name="Haridas S."/>
            <person name="Albert R."/>
            <person name="Binder M."/>
            <person name="Bloem J."/>
            <person name="Labutti K."/>
            <person name="Salamov A."/>
            <person name="Andreopoulos B."/>
            <person name="Baker S.E."/>
            <person name="Barry K."/>
            <person name="Bills G."/>
            <person name="Bluhm B.H."/>
            <person name="Cannon C."/>
            <person name="Castanera R."/>
            <person name="Culley D.E."/>
            <person name="Daum C."/>
            <person name="Ezra D."/>
            <person name="Gonzalez J.B."/>
            <person name="Henrissat B."/>
            <person name="Kuo A."/>
            <person name="Liang C."/>
            <person name="Lipzen A."/>
            <person name="Lutzoni F."/>
            <person name="Magnuson J."/>
            <person name="Mondo S."/>
            <person name="Nolan M."/>
            <person name="Ohm R."/>
            <person name="Pangilinan J."/>
            <person name="Park H.-J.H."/>
            <person name="Ramirez L."/>
            <person name="Alfaro M."/>
            <person name="Sun H."/>
            <person name="Tritt A."/>
            <person name="Yoshinaga Y."/>
            <person name="Zwiers L.-H.L."/>
            <person name="Turgeon B.G."/>
            <person name="Goodwin S.B."/>
            <person name="Spatafora J.W."/>
            <person name="Crous P.W."/>
            <person name="Grigoriev I.V."/>
        </authorList>
    </citation>
    <scope>NUCLEOTIDE SEQUENCE [LARGE SCALE GENOMIC DNA]</scope>
    <source>
        <strain evidence="1 2">CBS 611.86</strain>
    </source>
</reference>
<evidence type="ECO:0000313" key="2">
    <source>
        <dbReference type="Proteomes" id="UP000481861"/>
    </source>
</evidence>
<accession>A0A7C8M6P1</accession>
<name>A0A7C8M6P1_9PLEO</name>
<dbReference type="AlphaFoldDB" id="A0A7C8M6P1"/>
<gene>
    <name evidence="1" type="ORF">BDV95DRAFT_499328</name>
</gene>
<evidence type="ECO:0000313" key="1">
    <source>
        <dbReference type="EMBL" id="KAF2869241.1"/>
    </source>
</evidence>
<protein>
    <submittedName>
        <fullName evidence="1">Uncharacterized protein</fullName>
    </submittedName>
</protein>
<proteinExistence type="predicted"/>
<keyword evidence="2" id="KW-1185">Reference proteome</keyword>
<comment type="caution">
    <text evidence="1">The sequence shown here is derived from an EMBL/GenBank/DDBJ whole genome shotgun (WGS) entry which is preliminary data.</text>
</comment>
<dbReference type="EMBL" id="JAADJZ010000017">
    <property type="protein sequence ID" value="KAF2869241.1"/>
    <property type="molecule type" value="Genomic_DNA"/>
</dbReference>
<organism evidence="1 2">
    <name type="scientific">Massariosphaeria phaeospora</name>
    <dbReference type="NCBI Taxonomy" id="100035"/>
    <lineage>
        <taxon>Eukaryota</taxon>
        <taxon>Fungi</taxon>
        <taxon>Dikarya</taxon>
        <taxon>Ascomycota</taxon>
        <taxon>Pezizomycotina</taxon>
        <taxon>Dothideomycetes</taxon>
        <taxon>Pleosporomycetidae</taxon>
        <taxon>Pleosporales</taxon>
        <taxon>Pleosporales incertae sedis</taxon>
        <taxon>Massariosphaeria</taxon>
    </lineage>
</organism>
<sequence>EKGYQQVHCQRLFGSRHGSQYFQVQPSGDDGLDVVPVDGNAAWARVGEAMAQAWANVGKRTQTTIQAGERDEVNPWVERTQWLPYLVGMDRADLIVCVEEPVVTLNPKPYKALL</sequence>
<dbReference type="OrthoDB" id="2608216at2759"/>
<dbReference type="Proteomes" id="UP000481861">
    <property type="component" value="Unassembled WGS sequence"/>
</dbReference>
<feature type="non-terminal residue" evidence="1">
    <location>
        <position position="1"/>
    </location>
</feature>